<keyword evidence="6" id="KW-1185">Reference proteome</keyword>
<dbReference type="Proteomes" id="UP001501532">
    <property type="component" value="Unassembled WGS sequence"/>
</dbReference>
<comment type="caution">
    <text evidence="5">The sequence shown here is derived from an EMBL/GenBank/DDBJ whole genome shotgun (WGS) entry which is preliminary data.</text>
</comment>
<dbReference type="SUPFAM" id="SSF50978">
    <property type="entry name" value="WD40 repeat-like"/>
    <property type="match status" value="1"/>
</dbReference>
<dbReference type="SMART" id="SM00530">
    <property type="entry name" value="HTH_XRE"/>
    <property type="match status" value="1"/>
</dbReference>
<evidence type="ECO:0000256" key="1">
    <source>
        <dbReference type="ARBA" id="ARBA00022574"/>
    </source>
</evidence>
<dbReference type="SUPFAM" id="SSF52540">
    <property type="entry name" value="P-loop containing nucleoside triphosphate hydrolases"/>
    <property type="match status" value="1"/>
</dbReference>
<keyword evidence="1 3" id="KW-0853">WD repeat</keyword>
<dbReference type="Pfam" id="PF00400">
    <property type="entry name" value="WD40"/>
    <property type="match status" value="2"/>
</dbReference>
<dbReference type="Pfam" id="PF13560">
    <property type="entry name" value="HTH_31"/>
    <property type="match status" value="1"/>
</dbReference>
<protein>
    <recommendedName>
        <fullName evidence="4">HTH cro/C1-type domain-containing protein</fullName>
    </recommendedName>
</protein>
<dbReference type="RefSeq" id="WP_344414480.1">
    <property type="nucleotide sequence ID" value="NZ_BAAAUF010000024.1"/>
</dbReference>
<evidence type="ECO:0000313" key="5">
    <source>
        <dbReference type="EMBL" id="GAA3048391.1"/>
    </source>
</evidence>
<dbReference type="Gene3D" id="2.130.10.10">
    <property type="entry name" value="YVTN repeat-like/Quinoprotein amine dehydrogenase"/>
    <property type="match status" value="4"/>
</dbReference>
<dbReference type="EMBL" id="BAAAUF010000024">
    <property type="protein sequence ID" value="GAA3048391.1"/>
    <property type="molecule type" value="Genomic_DNA"/>
</dbReference>
<evidence type="ECO:0000256" key="3">
    <source>
        <dbReference type="PROSITE-ProRule" id="PRU00221"/>
    </source>
</evidence>
<evidence type="ECO:0000259" key="4">
    <source>
        <dbReference type="SMART" id="SM00530"/>
    </source>
</evidence>
<dbReference type="PANTHER" id="PTHR19879">
    <property type="entry name" value="TRANSCRIPTION INITIATION FACTOR TFIID"/>
    <property type="match status" value="1"/>
</dbReference>
<sequence>MAGRRESPLDPSAGPTARFAAELRKLRAEAGGPTYRVMAQHGGQGASTLSQAAGGERLPTLPVVLAYVRACGGDPEEWEGRWRQTAAEVAAEPRAEDADAEPPYRGLARFEPGDADLFFGRDELTDRLLELTRSRRFTAVFGPSGSGKSSLLRAGLIPRLRDPNTTESRPSALRVLTPGEHPLSTHAQRMVPAEREGDTWLIVDQFEELYTLCQAPDERDQFIDHLLAATDPESHLRVVISVRADFLGRCAEHPALTAVLQDGTLLVGAMSSEELRETIIKPAQTTGMIVERALTTRILDEVEGEPGALPLMSHALRETWHFRKGRALTEAAYEAVGGLHGAIARTAEDVYGSLTPAQAALVCPILLRLVAPGEATPDTRRPAHRGEFDFGDTTDVAAVLERLARSRLITLDEEIVELAHEALITAWPRLKEWIDEDRQQLALHRRLGQDARAWDDLGRDAGALYRGVRLASVEEALATSRIGAHLTALEEEFLSSGLAARDQERQEAARSARRLRVFVVSLSCIVTMALMAGLLAWQQNQAADRQRVQAEARRLAAVAESMRSSDPATAMRLSLAAWKIAELPETRSALLGSVAQKGQDTFRVSQTAPDTDVVLSDDGRFAASVVGGRAERWDVPTHRRLSSFSLEALSPRWFAIARDARTIAVGGDHDTEIWDMVRGRRIDRLPGSGSWGLFYPHGHVLGIFNRSEPVTVKRFWDVRRRRLLLERRDTKSVDTEISPDSQFAALCPFDGYLTVREIAGNRLLHGPWEKEIHGKSCDSDKIAFTPHSHKLVVVTSTKVHIWDPASGRELSTITHPHLSWPNFSQDGKFLAAGDGSNILLWRLDTPDDPVFTVPLINQIQADIRIDLNARILRYTGKGASPVVQSVSLGHALDQSWEKEGIISAVFSPDGQLLATSRQSMPRNRLRLLDVHSGRTLTDHLPTAPCPEGIWCSDRMAFSADNRTFAYTASNEAEDTAPTVIIVDRRHPDGGTTLRLPPEYEGASVDALALSHDGRRLMILLSGETEIWDVLRHTRLGRPIDVGGDSLALRDDDRLLITNEGELADLHSHKIWHTPLAQYEPTDVAFSHDGSYLAAAGDGSGWVGLWDSRARRRLGELPVDSADTPLTDDARTDDHMTMAISHDGATLAIGTKDGSIYLWDVASRQRLGVALSDPGGAVLALSFSGDDHTLYASATHMPLLRYTLDTSRIATEVCGRVGEGLPPADWRTYVRHISYRASC</sequence>
<dbReference type="PROSITE" id="PS00678">
    <property type="entry name" value="WD_REPEATS_1"/>
    <property type="match status" value="1"/>
</dbReference>
<gene>
    <name evidence="5" type="ORF">GCM10010448_34380</name>
</gene>
<dbReference type="PANTHER" id="PTHR19879:SF9">
    <property type="entry name" value="TRANSCRIPTION INITIATION FACTOR TFIID SUBUNIT 5"/>
    <property type="match status" value="1"/>
</dbReference>
<dbReference type="SMART" id="SM00320">
    <property type="entry name" value="WD40"/>
    <property type="match status" value="5"/>
</dbReference>
<dbReference type="PROSITE" id="PS50082">
    <property type="entry name" value="WD_REPEATS_2"/>
    <property type="match status" value="1"/>
</dbReference>
<accession>A0ABP6LPX5</accession>
<name>A0ABP6LPX5_9ACTN</name>
<feature type="domain" description="HTH cro/C1-type" evidence="4">
    <location>
        <begin position="22"/>
        <end position="78"/>
    </location>
</feature>
<proteinExistence type="predicted"/>
<dbReference type="InterPro" id="IPR049052">
    <property type="entry name" value="nSTAND1"/>
</dbReference>
<evidence type="ECO:0000256" key="2">
    <source>
        <dbReference type="ARBA" id="ARBA00022737"/>
    </source>
</evidence>
<dbReference type="InterPro" id="IPR019775">
    <property type="entry name" value="WD40_repeat_CS"/>
</dbReference>
<evidence type="ECO:0000313" key="6">
    <source>
        <dbReference type="Proteomes" id="UP001501532"/>
    </source>
</evidence>
<feature type="repeat" description="WD" evidence="3">
    <location>
        <begin position="1136"/>
        <end position="1168"/>
    </location>
</feature>
<reference evidence="6" key="1">
    <citation type="journal article" date="2019" name="Int. J. Syst. Evol. Microbiol.">
        <title>The Global Catalogue of Microorganisms (GCM) 10K type strain sequencing project: providing services to taxonomists for standard genome sequencing and annotation.</title>
        <authorList>
            <consortium name="The Broad Institute Genomics Platform"/>
            <consortium name="The Broad Institute Genome Sequencing Center for Infectious Disease"/>
            <person name="Wu L."/>
            <person name="Ma J."/>
        </authorList>
    </citation>
    <scope>NUCLEOTIDE SEQUENCE [LARGE SCALE GENOMIC DNA]</scope>
    <source>
        <strain evidence="6">JCM 9091</strain>
    </source>
</reference>
<dbReference type="InterPro" id="IPR001387">
    <property type="entry name" value="Cro/C1-type_HTH"/>
</dbReference>
<dbReference type="Pfam" id="PF20703">
    <property type="entry name" value="nSTAND1"/>
    <property type="match status" value="1"/>
</dbReference>
<dbReference type="InterPro" id="IPR027417">
    <property type="entry name" value="P-loop_NTPase"/>
</dbReference>
<keyword evidence="2" id="KW-0677">Repeat</keyword>
<dbReference type="SUPFAM" id="SSF69304">
    <property type="entry name" value="Tricorn protease N-terminal domain"/>
    <property type="match status" value="1"/>
</dbReference>
<organism evidence="5 6">
    <name type="scientific">Streptomyces glomeratus</name>
    <dbReference type="NCBI Taxonomy" id="284452"/>
    <lineage>
        <taxon>Bacteria</taxon>
        <taxon>Bacillati</taxon>
        <taxon>Actinomycetota</taxon>
        <taxon>Actinomycetes</taxon>
        <taxon>Kitasatosporales</taxon>
        <taxon>Streptomycetaceae</taxon>
        <taxon>Streptomyces</taxon>
    </lineage>
</organism>
<dbReference type="Gene3D" id="3.40.50.300">
    <property type="entry name" value="P-loop containing nucleotide triphosphate hydrolases"/>
    <property type="match status" value="1"/>
</dbReference>
<dbReference type="InterPro" id="IPR036322">
    <property type="entry name" value="WD40_repeat_dom_sf"/>
</dbReference>
<dbReference type="InterPro" id="IPR001680">
    <property type="entry name" value="WD40_rpt"/>
</dbReference>
<dbReference type="InterPro" id="IPR015943">
    <property type="entry name" value="WD40/YVTN_repeat-like_dom_sf"/>
</dbReference>